<dbReference type="EMBL" id="FP929003">
    <property type="protein sequence ID" value="CBK40800.1"/>
    <property type="molecule type" value="Genomic_DNA"/>
</dbReference>
<evidence type="ECO:0008006" key="3">
    <source>
        <dbReference type="Google" id="ProtNLM"/>
    </source>
</evidence>
<dbReference type="SUPFAM" id="SSF52172">
    <property type="entry name" value="CheY-like"/>
    <property type="match status" value="1"/>
</dbReference>
<dbReference type="OrthoDB" id="9829602at2"/>
<dbReference type="AlphaFoldDB" id="D8PC41"/>
<evidence type="ECO:0000313" key="2">
    <source>
        <dbReference type="Proteomes" id="UP000001660"/>
    </source>
</evidence>
<keyword evidence="2" id="KW-1185">Reference proteome</keyword>
<gene>
    <name evidence="1" type="ORF">NIDE1039</name>
</gene>
<name>D8PC41_9BACT</name>
<reference evidence="1 2" key="1">
    <citation type="journal article" date="2010" name="Proc. Natl. Acad. Sci. U.S.A.">
        <title>A Nitrospira metagenome illuminates the physiology and evolution of globally important nitrite-oxidizing bacteria.</title>
        <authorList>
            <person name="Lucker S."/>
            <person name="Wagner M."/>
            <person name="Maixner F."/>
            <person name="Pelletier E."/>
            <person name="Koch H."/>
            <person name="Vacherie B."/>
            <person name="Rattei T."/>
            <person name="Sinninghe Damste J."/>
            <person name="Spieck E."/>
            <person name="Le Paslier D."/>
            <person name="Daims H."/>
        </authorList>
    </citation>
    <scope>NUCLEOTIDE SEQUENCE [LARGE SCALE GENOMIC DNA]</scope>
</reference>
<dbReference type="HOGENOM" id="CLU_000445_69_8_0"/>
<protein>
    <recommendedName>
        <fullName evidence="3">Response regulatory domain-containing protein</fullName>
    </recommendedName>
</protein>
<dbReference type="Proteomes" id="UP000001660">
    <property type="component" value="Chromosome"/>
</dbReference>
<dbReference type="KEGG" id="nde:NIDE1039"/>
<proteinExistence type="predicted"/>
<accession>D8PC41</accession>
<sequence>MANILIINADANLKRLLKLALPGMEHFVQYSATLQTACAQSAPSKVDLVVSRFVAGDDQGPEDLMELRRTFPTARLIVTAALHDPALEGEKFQRVVRELQIEYCLLEPIETGAMLHTIQSALALPKRP</sequence>
<dbReference type="InterPro" id="IPR011006">
    <property type="entry name" value="CheY-like_superfamily"/>
</dbReference>
<evidence type="ECO:0000313" key="1">
    <source>
        <dbReference type="EMBL" id="CBK40800.1"/>
    </source>
</evidence>
<organism evidence="1 2">
    <name type="scientific">Nitrospira defluvii</name>
    <dbReference type="NCBI Taxonomy" id="330214"/>
    <lineage>
        <taxon>Bacteria</taxon>
        <taxon>Pseudomonadati</taxon>
        <taxon>Nitrospirota</taxon>
        <taxon>Nitrospiria</taxon>
        <taxon>Nitrospirales</taxon>
        <taxon>Nitrospiraceae</taxon>
        <taxon>Nitrospira</taxon>
    </lineage>
</organism>